<dbReference type="SUPFAM" id="SSF54862">
    <property type="entry name" value="4Fe-4S ferredoxins"/>
    <property type="match status" value="1"/>
</dbReference>
<evidence type="ECO:0000259" key="4">
    <source>
        <dbReference type="PROSITE" id="PS51379"/>
    </source>
</evidence>
<dbReference type="Pfam" id="PF00037">
    <property type="entry name" value="Fer4"/>
    <property type="match status" value="2"/>
</dbReference>
<dbReference type="GO" id="GO:0005524">
    <property type="term" value="F:ATP binding"/>
    <property type="evidence" value="ECO:0007669"/>
    <property type="project" value="UniProtKB-KW"/>
</dbReference>
<dbReference type="SUPFAM" id="SSF52540">
    <property type="entry name" value="P-loop containing nucleoside triphosphate hydrolases"/>
    <property type="match status" value="1"/>
</dbReference>
<keyword evidence="5" id="KW-0067">ATP-binding</keyword>
<dbReference type="PANTHER" id="PTHR43063">
    <property type="entry name" value="4FE-4S CLUSTER CONTAINING PARA FAMILY ATPASE PROTEIN"/>
    <property type="match status" value="1"/>
</dbReference>
<dbReference type="Gene3D" id="3.40.50.300">
    <property type="entry name" value="P-loop containing nucleotide triphosphate hydrolases"/>
    <property type="match status" value="1"/>
</dbReference>
<keyword evidence="3" id="KW-0411">Iron-sulfur</keyword>
<name>A0AAE3SLP9_9BACT</name>
<sequence>MSYKIAIASGKGGTGKTTVAVNLYAMLHKVLGNKIELVDCDVEEPNDLIFFEGAIKEKQEEVFQLIPHIDTDKCTFCRECVDYCEFNAIVVIPPVNFAEVNKSLCHSCGACMVACKHNAITEHPETIGWVNSYRTKNINGLKEGRLKIGSAMQTMLIKDLKKRVSENNEIVIFDAPPGTSCPVVETISDANYVILVTEPTLFGLHDLKLMVNLMKEVEIPFGVIVNKAGLGSNEVYKYLKNEGIKLLGELPFSRDYASIYAKGNIVENTPDNIKLSYEKIVENLSHKLMK</sequence>
<evidence type="ECO:0000313" key="5">
    <source>
        <dbReference type="EMBL" id="MCW3806710.1"/>
    </source>
</evidence>
<dbReference type="RefSeq" id="WP_301200395.1">
    <property type="nucleotide sequence ID" value="NZ_JAPDPI010000028.1"/>
</dbReference>
<feature type="domain" description="4Fe-4S ferredoxin-type" evidence="4">
    <location>
        <begin position="65"/>
        <end position="94"/>
    </location>
</feature>
<protein>
    <submittedName>
        <fullName evidence="5">ATP-binding protein</fullName>
    </submittedName>
</protein>
<dbReference type="InterPro" id="IPR017900">
    <property type="entry name" value="4Fe4S_Fe_S_CS"/>
</dbReference>
<accession>A0AAE3SLP9</accession>
<evidence type="ECO:0000256" key="1">
    <source>
        <dbReference type="ARBA" id="ARBA00022723"/>
    </source>
</evidence>
<dbReference type="Pfam" id="PF01656">
    <property type="entry name" value="CbiA"/>
    <property type="match status" value="1"/>
</dbReference>
<feature type="domain" description="4Fe-4S ferredoxin-type" evidence="4">
    <location>
        <begin position="96"/>
        <end position="125"/>
    </location>
</feature>
<dbReference type="AlphaFoldDB" id="A0AAE3SLP9"/>
<dbReference type="Gene3D" id="3.30.70.20">
    <property type="match status" value="1"/>
</dbReference>
<evidence type="ECO:0000313" key="6">
    <source>
        <dbReference type="Proteomes" id="UP001207408"/>
    </source>
</evidence>
<proteinExistence type="predicted"/>
<keyword evidence="2" id="KW-0408">Iron</keyword>
<organism evidence="5 6">
    <name type="scientific">Plebeiibacterium marinum</name>
    <dbReference type="NCBI Taxonomy" id="2992111"/>
    <lineage>
        <taxon>Bacteria</taxon>
        <taxon>Pseudomonadati</taxon>
        <taxon>Bacteroidota</taxon>
        <taxon>Bacteroidia</taxon>
        <taxon>Marinilabiliales</taxon>
        <taxon>Marinilabiliaceae</taxon>
        <taxon>Plebeiibacterium</taxon>
    </lineage>
</organism>
<dbReference type="PROSITE" id="PS51379">
    <property type="entry name" value="4FE4S_FER_2"/>
    <property type="match status" value="2"/>
</dbReference>
<comment type="caution">
    <text evidence="5">The sequence shown here is derived from an EMBL/GenBank/DDBJ whole genome shotgun (WGS) entry which is preliminary data.</text>
</comment>
<keyword evidence="1" id="KW-0479">Metal-binding</keyword>
<evidence type="ECO:0000256" key="3">
    <source>
        <dbReference type="ARBA" id="ARBA00023014"/>
    </source>
</evidence>
<dbReference type="PROSITE" id="PS00198">
    <property type="entry name" value="4FE4S_FER_1"/>
    <property type="match status" value="1"/>
</dbReference>
<dbReference type="Proteomes" id="UP001207408">
    <property type="component" value="Unassembled WGS sequence"/>
</dbReference>
<keyword evidence="5" id="KW-0547">Nucleotide-binding</keyword>
<dbReference type="InterPro" id="IPR027417">
    <property type="entry name" value="P-loop_NTPase"/>
</dbReference>
<evidence type="ECO:0000256" key="2">
    <source>
        <dbReference type="ARBA" id="ARBA00023004"/>
    </source>
</evidence>
<keyword evidence="6" id="KW-1185">Reference proteome</keyword>
<dbReference type="PANTHER" id="PTHR43063:SF1">
    <property type="entry name" value="4FE-4S CLUSTER CONTAINING PARA FAMILY ATPASE PROTEIN"/>
    <property type="match status" value="1"/>
</dbReference>
<dbReference type="InterPro" id="IPR002586">
    <property type="entry name" value="CobQ/CobB/MinD/ParA_Nub-bd_dom"/>
</dbReference>
<reference evidence="5" key="1">
    <citation type="submission" date="2022-10" db="EMBL/GenBank/DDBJ databases">
        <authorList>
            <person name="Yu W.X."/>
        </authorList>
    </citation>
    <scope>NUCLEOTIDE SEQUENCE</scope>
    <source>
        <strain evidence="5">D04</strain>
    </source>
</reference>
<gene>
    <name evidence="5" type="ORF">OM074_13825</name>
</gene>
<dbReference type="GO" id="GO:0046872">
    <property type="term" value="F:metal ion binding"/>
    <property type="evidence" value="ECO:0007669"/>
    <property type="project" value="UniProtKB-KW"/>
</dbReference>
<dbReference type="EMBL" id="JAPDPI010000028">
    <property type="protein sequence ID" value="MCW3806710.1"/>
    <property type="molecule type" value="Genomic_DNA"/>
</dbReference>
<dbReference type="InterPro" id="IPR017896">
    <property type="entry name" value="4Fe4S_Fe-S-bd"/>
</dbReference>
<dbReference type="GO" id="GO:0051536">
    <property type="term" value="F:iron-sulfur cluster binding"/>
    <property type="evidence" value="ECO:0007669"/>
    <property type="project" value="UniProtKB-KW"/>
</dbReference>